<comment type="caution">
    <text evidence="2">The sequence shown here is derived from an EMBL/GenBank/DDBJ whole genome shotgun (WGS) entry which is preliminary data.</text>
</comment>
<protein>
    <submittedName>
        <fullName evidence="2">Uncharacterized protein</fullName>
    </submittedName>
</protein>
<reference evidence="2" key="1">
    <citation type="submission" date="2022-05" db="EMBL/GenBank/DDBJ databases">
        <authorList>
            <person name="Tuo L."/>
        </authorList>
    </citation>
    <scope>NUCLEOTIDE SEQUENCE</scope>
    <source>
        <strain evidence="2">BSK12Z-4</strain>
    </source>
</reference>
<dbReference type="EMBL" id="JAMOIL010000063">
    <property type="protein sequence ID" value="MCM0622885.1"/>
    <property type="molecule type" value="Genomic_DNA"/>
</dbReference>
<proteinExistence type="predicted"/>
<evidence type="ECO:0000256" key="1">
    <source>
        <dbReference type="SAM" id="MobiDB-lite"/>
    </source>
</evidence>
<dbReference type="AlphaFoldDB" id="A0A9X2IIJ2"/>
<feature type="non-terminal residue" evidence="2">
    <location>
        <position position="215"/>
    </location>
</feature>
<sequence length="215" mass="23552">MPYPRFRTQVSKILGLEEAYLWPDRDLSESQLNQASRREIVEVYPNRGAVPHGLWRRLIDEASEQVDVLVFAGLFLVDSHPDLPEQLALRARDGLRARLAYGDPASPVVEQRGIDEGIGMDLGARIRITLAAMAPAVGVEGIDVRLHETVLYNSIYRFDDDARQHAPRGVAGTSKPCHPPASGRARPAVLPLPGVLRARVGVSRPSGRISGGVTR</sequence>
<dbReference type="Proteomes" id="UP001139485">
    <property type="component" value="Unassembled WGS sequence"/>
</dbReference>
<name>A0A9X2IIJ2_9ACTN</name>
<gene>
    <name evidence="2" type="ORF">M8330_21600</name>
</gene>
<feature type="region of interest" description="Disordered" evidence="1">
    <location>
        <begin position="166"/>
        <end position="188"/>
    </location>
</feature>
<evidence type="ECO:0000313" key="2">
    <source>
        <dbReference type="EMBL" id="MCM0622885.1"/>
    </source>
</evidence>
<organism evidence="2 3">
    <name type="scientific">Nocardioides bruguierae</name>
    <dbReference type="NCBI Taxonomy" id="2945102"/>
    <lineage>
        <taxon>Bacteria</taxon>
        <taxon>Bacillati</taxon>
        <taxon>Actinomycetota</taxon>
        <taxon>Actinomycetes</taxon>
        <taxon>Propionibacteriales</taxon>
        <taxon>Nocardioidaceae</taxon>
        <taxon>Nocardioides</taxon>
    </lineage>
</organism>
<accession>A0A9X2IIJ2</accession>
<evidence type="ECO:0000313" key="3">
    <source>
        <dbReference type="Proteomes" id="UP001139485"/>
    </source>
</evidence>
<keyword evidence="3" id="KW-1185">Reference proteome</keyword>